<dbReference type="EMBL" id="AYKG01000001">
    <property type="protein sequence ID" value="ROO32933.1"/>
    <property type="molecule type" value="Genomic_DNA"/>
</dbReference>
<proteinExistence type="predicted"/>
<protein>
    <submittedName>
        <fullName evidence="1">Uncharacterized protein</fullName>
    </submittedName>
</protein>
<reference evidence="1 2" key="1">
    <citation type="submission" date="2013-10" db="EMBL/GenBank/DDBJ databases">
        <title>Salinisphaera japonica YTM-1 Genome Sequencing.</title>
        <authorList>
            <person name="Lai Q."/>
            <person name="Li C."/>
            <person name="Shao Z."/>
        </authorList>
    </citation>
    <scope>NUCLEOTIDE SEQUENCE [LARGE SCALE GENOMIC DNA]</scope>
    <source>
        <strain evidence="1 2">YTM-1</strain>
    </source>
</reference>
<name>A0A423Q314_9GAMM</name>
<sequence>MFRFPGRVLPVERAAEQANGVVDESVITHPRPAGS</sequence>
<keyword evidence="2" id="KW-1185">Reference proteome</keyword>
<evidence type="ECO:0000313" key="1">
    <source>
        <dbReference type="EMBL" id="ROO32933.1"/>
    </source>
</evidence>
<dbReference type="Proteomes" id="UP000285310">
    <property type="component" value="Unassembled WGS sequence"/>
</dbReference>
<gene>
    <name evidence="1" type="ORF">SAJA_01310</name>
</gene>
<dbReference type="AlphaFoldDB" id="A0A423Q314"/>
<dbReference type="InParanoid" id="A0A423Q314"/>
<evidence type="ECO:0000313" key="2">
    <source>
        <dbReference type="Proteomes" id="UP000285310"/>
    </source>
</evidence>
<comment type="caution">
    <text evidence="1">The sequence shown here is derived from an EMBL/GenBank/DDBJ whole genome shotgun (WGS) entry which is preliminary data.</text>
</comment>
<organism evidence="1 2">
    <name type="scientific">Salinisphaera japonica YTM-1</name>
    <dbReference type="NCBI Taxonomy" id="1209778"/>
    <lineage>
        <taxon>Bacteria</taxon>
        <taxon>Pseudomonadati</taxon>
        <taxon>Pseudomonadota</taxon>
        <taxon>Gammaproteobacteria</taxon>
        <taxon>Salinisphaerales</taxon>
        <taxon>Salinisphaeraceae</taxon>
        <taxon>Salinisphaera</taxon>
    </lineage>
</organism>
<accession>A0A423Q314</accession>